<organism evidence="1 2">
    <name type="scientific">Crotalaria pallida</name>
    <name type="common">Smooth rattlebox</name>
    <name type="synonym">Crotalaria striata</name>
    <dbReference type="NCBI Taxonomy" id="3830"/>
    <lineage>
        <taxon>Eukaryota</taxon>
        <taxon>Viridiplantae</taxon>
        <taxon>Streptophyta</taxon>
        <taxon>Embryophyta</taxon>
        <taxon>Tracheophyta</taxon>
        <taxon>Spermatophyta</taxon>
        <taxon>Magnoliopsida</taxon>
        <taxon>eudicotyledons</taxon>
        <taxon>Gunneridae</taxon>
        <taxon>Pentapetalae</taxon>
        <taxon>rosids</taxon>
        <taxon>fabids</taxon>
        <taxon>Fabales</taxon>
        <taxon>Fabaceae</taxon>
        <taxon>Papilionoideae</taxon>
        <taxon>50 kb inversion clade</taxon>
        <taxon>genistoids sensu lato</taxon>
        <taxon>core genistoids</taxon>
        <taxon>Crotalarieae</taxon>
        <taxon>Crotalaria</taxon>
    </lineage>
</organism>
<reference evidence="1 2" key="1">
    <citation type="submission" date="2024-01" db="EMBL/GenBank/DDBJ databases">
        <title>The genomes of 5 underutilized Papilionoideae crops provide insights into root nodulation and disease resistanc.</title>
        <authorList>
            <person name="Yuan L."/>
        </authorList>
    </citation>
    <scope>NUCLEOTIDE SEQUENCE [LARGE SCALE GENOMIC DNA]</scope>
    <source>
        <strain evidence="1">ZHUSHIDOU_FW_LH</strain>
        <tissue evidence="1">Leaf</tissue>
    </source>
</reference>
<dbReference type="SUPFAM" id="SSF51735">
    <property type="entry name" value="NAD(P)-binding Rossmann-fold domains"/>
    <property type="match status" value="1"/>
</dbReference>
<dbReference type="EMBL" id="JAYWIO010000006">
    <property type="protein sequence ID" value="KAK7255128.1"/>
    <property type="molecule type" value="Genomic_DNA"/>
</dbReference>
<evidence type="ECO:0000313" key="1">
    <source>
        <dbReference type="EMBL" id="KAK7255128.1"/>
    </source>
</evidence>
<sequence>MKCKEEALCPLPPAKRKEQRCRKKMVETKNEFVSLVLVQGFNFSVSPSQSQPFLLKFSVREPGGAGYIGSHATLQLLKDSYRVAIVDNLSRKNLATVKVLQNLFRNLEGFNLFMLIWEMQNLYPYNIPLLQ</sequence>
<dbReference type="Proteomes" id="UP001372338">
    <property type="component" value="Unassembled WGS sequence"/>
</dbReference>
<dbReference type="Gene3D" id="3.40.50.720">
    <property type="entry name" value="NAD(P)-binding Rossmann-like Domain"/>
    <property type="match status" value="1"/>
</dbReference>
<name>A0AAN9HT22_CROPI</name>
<evidence type="ECO:0000313" key="2">
    <source>
        <dbReference type="Proteomes" id="UP001372338"/>
    </source>
</evidence>
<dbReference type="AlphaFoldDB" id="A0AAN9HT22"/>
<dbReference type="InterPro" id="IPR036291">
    <property type="entry name" value="NAD(P)-bd_dom_sf"/>
</dbReference>
<accession>A0AAN9HT22</accession>
<gene>
    <name evidence="1" type="ORF">RIF29_28531</name>
</gene>
<keyword evidence="2" id="KW-1185">Reference proteome</keyword>
<proteinExistence type="predicted"/>
<protein>
    <submittedName>
        <fullName evidence="1">Uncharacterized protein</fullName>
    </submittedName>
</protein>
<comment type="caution">
    <text evidence="1">The sequence shown here is derived from an EMBL/GenBank/DDBJ whole genome shotgun (WGS) entry which is preliminary data.</text>
</comment>